<dbReference type="CDD" id="cd11300">
    <property type="entry name" value="Fut8_like"/>
    <property type="match status" value="1"/>
</dbReference>
<keyword evidence="7" id="KW-1185">Reference proteome</keyword>
<evidence type="ECO:0000313" key="7">
    <source>
        <dbReference type="Proteomes" id="UP000749559"/>
    </source>
</evidence>
<keyword evidence="2 5" id="KW-0328">Glycosyltransferase</keyword>
<evidence type="ECO:0000256" key="5">
    <source>
        <dbReference type="PROSITE-ProRule" id="PRU00992"/>
    </source>
</evidence>
<dbReference type="GO" id="GO:0046921">
    <property type="term" value="F:alpha-(1-&gt;6)-fucosyltransferase activity"/>
    <property type="evidence" value="ECO:0007669"/>
    <property type="project" value="TreeGrafter"/>
</dbReference>
<name>A0A8J1TIG3_OWEFU</name>
<evidence type="ECO:0000256" key="1">
    <source>
        <dbReference type="ARBA" id="ARBA00022443"/>
    </source>
</evidence>
<sequence>MMAVIRKFKLHTMLFAVISMWILGYLLFMYHCNTTVNPHDTSSNDNPNHDLISNNLVKNELLDLTRQNTHLRKTIDSLNHNIQEMNETIESYKIKHRGGMDLIAHRGNLSNYKVDQNFESLTRRYKGGIHQLWQYLKSELPLFKSKFEGDNKDIKDTIKAIEDRYMAIIAAQKLANKADGLDELRRNESESLKLLIRKRLLHIQNPPECTTARKLICSLRHKYCGFGCQIHHITYCFIMAYASKRTLILDDSLWSYSNKTHGAWERMFLPLSTCNMTNSAIPPVNVSLSPRDVPKSKCDRYGLDDFLVNCRNEQTVYCPVIEKMKSWKPKQLPYAVPEDIAERLGHLHGNPIVWWIGQFVTYIMRPSPRLNYYIEESYYRLGFDLKAPVIGMHIRRGDKIQSEAKLHELEEYMQHADEFYKLYETMENRPIPRHIYLATDGVNVYKDAVSKYSQYTFMADENQDDCRKCFKQDNEVGLQAIAIDVFLLSKTNFLICTFSSQVCRLAYELMQGLHPDAHDYYVSLDDAYYFGGALPGEDAIAIYEHHPPQSQWKEINLNPGDKVTIIGHQWNGYSYGTNQDTRERGLFPTYKVDVRITVAKFPTYPFIQT</sequence>
<dbReference type="SMART" id="SM00326">
    <property type="entry name" value="SH3"/>
    <property type="match status" value="1"/>
</dbReference>
<dbReference type="Pfam" id="PF19745">
    <property type="entry name" value="FUT8_N_cat"/>
    <property type="match status" value="1"/>
</dbReference>
<dbReference type="AlphaFoldDB" id="A0A8J1TIG3"/>
<dbReference type="Gene3D" id="2.30.30.40">
    <property type="entry name" value="SH3 Domains"/>
    <property type="match status" value="1"/>
</dbReference>
<evidence type="ECO:0000256" key="3">
    <source>
        <dbReference type="ARBA" id="ARBA00022679"/>
    </source>
</evidence>
<dbReference type="Proteomes" id="UP000749559">
    <property type="component" value="Unassembled WGS sequence"/>
</dbReference>
<comment type="caution">
    <text evidence="6">The sequence shown here is derived from an EMBL/GenBank/DDBJ whole genome shotgun (WGS) entry which is preliminary data.</text>
</comment>
<dbReference type="InterPro" id="IPR036028">
    <property type="entry name" value="SH3-like_dom_sf"/>
</dbReference>
<dbReference type="GO" id="GO:0006487">
    <property type="term" value="P:protein N-linked glycosylation"/>
    <property type="evidence" value="ECO:0007669"/>
    <property type="project" value="TreeGrafter"/>
</dbReference>
<dbReference type="Gene3D" id="3.40.50.11350">
    <property type="match status" value="1"/>
</dbReference>
<proteinExistence type="inferred from homology"/>
<feature type="region of interest" description="Important for donor substrate binding" evidence="5">
    <location>
        <begin position="395"/>
        <end position="396"/>
    </location>
</feature>
<dbReference type="InterPro" id="IPR001452">
    <property type="entry name" value="SH3_domain"/>
</dbReference>
<dbReference type="PROSITE" id="PS50002">
    <property type="entry name" value="SH3"/>
    <property type="match status" value="1"/>
</dbReference>
<dbReference type="PANTHER" id="PTHR13132">
    <property type="entry name" value="ALPHA- 1,6 -FUCOSYLTRANSFERASE"/>
    <property type="match status" value="1"/>
</dbReference>
<evidence type="ECO:0000256" key="2">
    <source>
        <dbReference type="ARBA" id="ARBA00022676"/>
    </source>
</evidence>
<dbReference type="EMBL" id="CAIIXF020000002">
    <property type="protein sequence ID" value="CAH1778390.1"/>
    <property type="molecule type" value="Genomic_DNA"/>
</dbReference>
<evidence type="ECO:0000313" key="6">
    <source>
        <dbReference type="EMBL" id="CAH1778390.1"/>
    </source>
</evidence>
<dbReference type="InterPro" id="IPR045573">
    <property type="entry name" value="Fut8_N_cat"/>
</dbReference>
<comment type="similarity">
    <text evidence="5">Belongs to the glycosyltransferase 23 family.</text>
</comment>
<evidence type="ECO:0000256" key="4">
    <source>
        <dbReference type="PROSITE-ProRule" id="PRU00192"/>
    </source>
</evidence>
<dbReference type="OrthoDB" id="6435034at2759"/>
<gene>
    <name evidence="6" type="ORF">OFUS_LOCUS5319</name>
</gene>
<dbReference type="SUPFAM" id="SSF50044">
    <property type="entry name" value="SH3-domain"/>
    <property type="match status" value="1"/>
</dbReference>
<organism evidence="6 7">
    <name type="scientific">Owenia fusiformis</name>
    <name type="common">Polychaete worm</name>
    <dbReference type="NCBI Taxonomy" id="6347"/>
    <lineage>
        <taxon>Eukaryota</taxon>
        <taxon>Metazoa</taxon>
        <taxon>Spiralia</taxon>
        <taxon>Lophotrochozoa</taxon>
        <taxon>Annelida</taxon>
        <taxon>Polychaeta</taxon>
        <taxon>Sedentaria</taxon>
        <taxon>Canalipalpata</taxon>
        <taxon>Sabellida</taxon>
        <taxon>Oweniida</taxon>
        <taxon>Oweniidae</taxon>
        <taxon>Owenia</taxon>
    </lineage>
</organism>
<keyword evidence="1 4" id="KW-0728">SH3 domain</keyword>
<protein>
    <submittedName>
        <fullName evidence="6">Uncharacterized protein</fullName>
    </submittedName>
</protein>
<keyword evidence="3 5" id="KW-0808">Transferase</keyword>
<dbReference type="PANTHER" id="PTHR13132:SF29">
    <property type="entry name" value="ALPHA-(1,6)-FUCOSYLTRANSFERASE"/>
    <property type="match status" value="1"/>
</dbReference>
<accession>A0A8J1TIG3</accession>
<dbReference type="InterPro" id="IPR027350">
    <property type="entry name" value="GT23_dom"/>
</dbReference>
<reference evidence="6" key="1">
    <citation type="submission" date="2022-03" db="EMBL/GenBank/DDBJ databases">
        <authorList>
            <person name="Martin C."/>
        </authorList>
    </citation>
    <scope>NUCLEOTIDE SEQUENCE</scope>
</reference>
<dbReference type="PROSITE" id="PS51659">
    <property type="entry name" value="GT23"/>
    <property type="match status" value="1"/>
</dbReference>